<feature type="transmembrane region" description="Helical" evidence="1">
    <location>
        <begin position="461"/>
        <end position="484"/>
    </location>
</feature>
<keyword evidence="3" id="KW-1185">Reference proteome</keyword>
<dbReference type="KEGG" id="gax:Pan161_54260"/>
<reference evidence="2 3" key="1">
    <citation type="submission" date="2019-02" db="EMBL/GenBank/DDBJ databases">
        <title>Deep-cultivation of Planctomycetes and their phenomic and genomic characterization uncovers novel biology.</title>
        <authorList>
            <person name="Wiegand S."/>
            <person name="Jogler M."/>
            <person name="Boedeker C."/>
            <person name="Pinto D."/>
            <person name="Vollmers J."/>
            <person name="Rivas-Marin E."/>
            <person name="Kohn T."/>
            <person name="Peeters S.H."/>
            <person name="Heuer A."/>
            <person name="Rast P."/>
            <person name="Oberbeckmann S."/>
            <person name="Bunk B."/>
            <person name="Jeske O."/>
            <person name="Meyerdierks A."/>
            <person name="Storesund J.E."/>
            <person name="Kallscheuer N."/>
            <person name="Luecker S."/>
            <person name="Lage O.M."/>
            <person name="Pohl T."/>
            <person name="Merkel B.J."/>
            <person name="Hornburger P."/>
            <person name="Mueller R.-W."/>
            <person name="Bruemmer F."/>
            <person name="Labrenz M."/>
            <person name="Spormann A.M."/>
            <person name="Op den Camp H."/>
            <person name="Overmann J."/>
            <person name="Amann R."/>
            <person name="Jetten M.S.M."/>
            <person name="Mascher T."/>
            <person name="Medema M.H."/>
            <person name="Devos D.P."/>
            <person name="Kaster A.-K."/>
            <person name="Ovreas L."/>
            <person name="Rohde M."/>
            <person name="Galperin M.Y."/>
            <person name="Jogler C."/>
        </authorList>
    </citation>
    <scope>NUCLEOTIDE SEQUENCE [LARGE SCALE GENOMIC DNA]</scope>
    <source>
        <strain evidence="2 3">Pan161</strain>
    </source>
</reference>
<evidence type="ECO:0000313" key="3">
    <source>
        <dbReference type="Proteomes" id="UP000316855"/>
    </source>
</evidence>
<gene>
    <name evidence="2" type="ORF">Pan161_54260</name>
</gene>
<dbReference type="RefSeq" id="WP_145231714.1">
    <property type="nucleotide sequence ID" value="NZ_CP036343.1"/>
</dbReference>
<dbReference type="Proteomes" id="UP000316855">
    <property type="component" value="Chromosome"/>
</dbReference>
<evidence type="ECO:0008006" key="4">
    <source>
        <dbReference type="Google" id="ProtNLM"/>
    </source>
</evidence>
<proteinExistence type="predicted"/>
<name>A0A517VL50_9PLAN</name>
<sequence length="511" mass="54100">MAKKYLNLEEAAAELGMEKEELNRIREAGDIRGFADRGAWKFRMEDVEELGRSRQADSDPAIPLFNNEDLEDDDLFDSAILDDDGLTLESDSVIDEDEVGEQATVIRGSVHDDDDEPVELSSSDSDVRLVVDDGDDLQLDSEPELVAVGEDSDSDVRLTEDSSIDLGSDSDVKLVNTDSEPDFEILDLDTGSDSDVKLVADDSSPMGSESDVALIGEDFDLGSDSDVALVSDDSDESSILAEDSGLSLAEDSGISLASDSGISLAGPLDSGISLESADESGISLVGDDASGLSLQDDDTGSDISITADSGISLEPFDVEDADQTSPMVSAGAGKDATMEIPALDDDEDFADSSFDLEDTNSDTSVLMLNEDGDTGGSSGSVILDSDDDEGESAIFDDDEFASDDGMSDVFDDEDDFDDIYDADDDDFDDSFQSGESHAEFVAPASFAGGRGAAMAAPEAEWGVGTFVALGISTLLMSICGVMMYDLIRTMWHYDDPSAVSSSLLDMVRGLF</sequence>
<dbReference type="AlphaFoldDB" id="A0A517VL50"/>
<keyword evidence="1" id="KW-0472">Membrane</keyword>
<keyword evidence="1" id="KW-1133">Transmembrane helix</keyword>
<organism evidence="2 3">
    <name type="scientific">Gimesia algae</name>
    <dbReference type="NCBI Taxonomy" id="2527971"/>
    <lineage>
        <taxon>Bacteria</taxon>
        <taxon>Pseudomonadati</taxon>
        <taxon>Planctomycetota</taxon>
        <taxon>Planctomycetia</taxon>
        <taxon>Planctomycetales</taxon>
        <taxon>Planctomycetaceae</taxon>
        <taxon>Gimesia</taxon>
    </lineage>
</organism>
<evidence type="ECO:0000256" key="1">
    <source>
        <dbReference type="SAM" id="Phobius"/>
    </source>
</evidence>
<dbReference type="OrthoDB" id="283946at2"/>
<protein>
    <recommendedName>
        <fullName evidence="4">Helix-turn-helix domain protein</fullName>
    </recommendedName>
</protein>
<keyword evidence="1" id="KW-0812">Transmembrane</keyword>
<dbReference type="EMBL" id="CP036343">
    <property type="protein sequence ID" value="QDT93741.1"/>
    <property type="molecule type" value="Genomic_DNA"/>
</dbReference>
<evidence type="ECO:0000313" key="2">
    <source>
        <dbReference type="EMBL" id="QDT93741.1"/>
    </source>
</evidence>
<accession>A0A517VL50</accession>